<feature type="domain" description="Aldehyde dehydrogenase" evidence="7">
    <location>
        <begin position="35"/>
        <end position="491"/>
    </location>
</feature>
<dbReference type="InterPro" id="IPR016163">
    <property type="entry name" value="Ald_DH_C"/>
</dbReference>
<dbReference type="EC" id="1.2.1.3" evidence="3"/>
<dbReference type="InterPro" id="IPR016161">
    <property type="entry name" value="Ald_DH/histidinol_DH"/>
</dbReference>
<evidence type="ECO:0000256" key="5">
    <source>
        <dbReference type="PROSITE-ProRule" id="PRU10007"/>
    </source>
</evidence>
<dbReference type="STRING" id="417102.CA982_14955"/>
<dbReference type="PANTHER" id="PTHR42804:SF1">
    <property type="entry name" value="ALDEHYDE DEHYDROGENASE-RELATED"/>
    <property type="match status" value="1"/>
</dbReference>
<evidence type="ECO:0000313" key="9">
    <source>
        <dbReference type="Proteomes" id="UP000194632"/>
    </source>
</evidence>
<dbReference type="Pfam" id="PF00171">
    <property type="entry name" value="Aldedh"/>
    <property type="match status" value="1"/>
</dbReference>
<evidence type="ECO:0000259" key="7">
    <source>
        <dbReference type="Pfam" id="PF00171"/>
    </source>
</evidence>
<dbReference type="Gene3D" id="3.40.605.10">
    <property type="entry name" value="Aldehyde Dehydrogenase, Chain A, domain 1"/>
    <property type="match status" value="1"/>
</dbReference>
<evidence type="ECO:0000256" key="3">
    <source>
        <dbReference type="ARBA" id="ARBA00024226"/>
    </source>
</evidence>
<proteinExistence type="inferred from homology"/>
<reference evidence="8 9" key="1">
    <citation type="submission" date="2017-05" db="EMBL/GenBank/DDBJ databases">
        <title>Biotechnological potential of actinobacteria isolated from South African environments.</title>
        <authorList>
            <person name="Le Roes-Hill M."/>
            <person name="Prins A."/>
            <person name="Durrell K.A."/>
        </authorList>
    </citation>
    <scope>NUCLEOTIDE SEQUENCE [LARGE SCALE GENOMIC DNA]</scope>
    <source>
        <strain evidence="8">BS2</strain>
    </source>
</reference>
<dbReference type="InterPro" id="IPR016162">
    <property type="entry name" value="Ald_DH_N"/>
</dbReference>
<keyword evidence="9" id="KW-1185">Reference proteome</keyword>
<evidence type="ECO:0000256" key="6">
    <source>
        <dbReference type="RuleBase" id="RU003345"/>
    </source>
</evidence>
<dbReference type="InterPro" id="IPR029510">
    <property type="entry name" value="Ald_DH_CS_GLU"/>
</dbReference>
<evidence type="ECO:0000256" key="2">
    <source>
        <dbReference type="ARBA" id="ARBA00023002"/>
    </source>
</evidence>
<evidence type="ECO:0000256" key="4">
    <source>
        <dbReference type="ARBA" id="ARBA00049194"/>
    </source>
</evidence>
<dbReference type="PROSITE" id="PS00070">
    <property type="entry name" value="ALDEHYDE_DEHYDR_CYS"/>
    <property type="match status" value="1"/>
</dbReference>
<dbReference type="Gene3D" id="3.40.309.10">
    <property type="entry name" value="Aldehyde Dehydrogenase, Chain A, domain 2"/>
    <property type="match status" value="1"/>
</dbReference>
<dbReference type="OrthoDB" id="6882680at2"/>
<dbReference type="PANTHER" id="PTHR42804">
    <property type="entry name" value="ALDEHYDE DEHYDROGENASE"/>
    <property type="match status" value="1"/>
</dbReference>
<dbReference type="PROSITE" id="PS00687">
    <property type="entry name" value="ALDEHYDE_DEHYDR_GLU"/>
    <property type="match status" value="1"/>
</dbReference>
<dbReference type="RefSeq" id="WP_086536080.1">
    <property type="nucleotide sequence ID" value="NZ_NGFO01000016.1"/>
</dbReference>
<evidence type="ECO:0000313" key="8">
    <source>
        <dbReference type="EMBL" id="OUC78001.1"/>
    </source>
</evidence>
<comment type="similarity">
    <text evidence="1 6">Belongs to the aldehyde dehydrogenase family.</text>
</comment>
<comment type="caution">
    <text evidence="8">The sequence shown here is derived from an EMBL/GenBank/DDBJ whole genome shotgun (WGS) entry which is preliminary data.</text>
</comment>
<dbReference type="FunFam" id="3.40.605.10:FF:000007">
    <property type="entry name" value="NAD/NADP-dependent betaine aldehyde dehydrogenase"/>
    <property type="match status" value="1"/>
</dbReference>
<dbReference type="CDD" id="cd07138">
    <property type="entry name" value="ALDH_CddD_SSP0762"/>
    <property type="match status" value="1"/>
</dbReference>
<gene>
    <name evidence="8" type="ORF">CA982_14955</name>
</gene>
<dbReference type="GO" id="GO:0004029">
    <property type="term" value="F:aldehyde dehydrogenase (NAD+) activity"/>
    <property type="evidence" value="ECO:0007669"/>
    <property type="project" value="UniProtKB-EC"/>
</dbReference>
<accession>A0A2C9ZKI4</accession>
<evidence type="ECO:0000256" key="1">
    <source>
        <dbReference type="ARBA" id="ARBA00009986"/>
    </source>
</evidence>
<name>A0A2C9ZKI4_9ACTN</name>
<sequence>MTRATTDSASVITHADTTEVAGSLDRDELYIGGRWVPSSSDARIDVREAATGEVLACVPDGDTADCDAAVEAASAAFESWSQVPVTDRVGVLRRFADELAAREDELATIMAREVGTPISRSRSVQVGLGVAVFRTMAEALEALPLEERRGNSRILRVPAGVVGAITPWNYPLYQLAAKVAPALAAGCTAVVKPSSVAPLAAFAVADIADSMGLPAGVLNVVSGPGREVGQRLATNPGVDLVSLTGSTSAGATVAELAASGIKKVTLELGGKSAFILAPGADLDAAVSAAVRGCFVNNGQTCAATTRLLVSRDDLGRVEARVAELVGAMTVGDPLDPSIDVGPMASAGQRRVVLGFLESLPAAARVLVGGADPVSGLEARLAGGYFVRPTVVSGVDNSSRIAREEVFGPVLTILTYSDVDEAVSIANDSDYGLSGAVFAAGDDAAVAIARRLRTGQVAINGGRFNPMAPFGGMKKSGIGRELGPDGLEEYFEKISLQMPA</sequence>
<dbReference type="Proteomes" id="UP000194632">
    <property type="component" value="Unassembled WGS sequence"/>
</dbReference>
<dbReference type="InterPro" id="IPR015590">
    <property type="entry name" value="Aldehyde_DH_dom"/>
</dbReference>
<comment type="catalytic activity">
    <reaction evidence="4">
        <text>an aldehyde + NAD(+) + H2O = a carboxylate + NADH + 2 H(+)</text>
        <dbReference type="Rhea" id="RHEA:16185"/>
        <dbReference type="ChEBI" id="CHEBI:15377"/>
        <dbReference type="ChEBI" id="CHEBI:15378"/>
        <dbReference type="ChEBI" id="CHEBI:17478"/>
        <dbReference type="ChEBI" id="CHEBI:29067"/>
        <dbReference type="ChEBI" id="CHEBI:57540"/>
        <dbReference type="ChEBI" id="CHEBI:57945"/>
        <dbReference type="EC" id="1.2.1.3"/>
    </reaction>
</comment>
<organism evidence="8 9">
    <name type="scientific">Gordonia lacunae</name>
    <dbReference type="NCBI Taxonomy" id="417102"/>
    <lineage>
        <taxon>Bacteria</taxon>
        <taxon>Bacillati</taxon>
        <taxon>Actinomycetota</taxon>
        <taxon>Actinomycetes</taxon>
        <taxon>Mycobacteriales</taxon>
        <taxon>Gordoniaceae</taxon>
        <taxon>Gordonia</taxon>
    </lineage>
</organism>
<dbReference type="AlphaFoldDB" id="A0A2C9ZKI4"/>
<protein>
    <recommendedName>
        <fullName evidence="3">aldehyde dehydrogenase (NAD(+))</fullName>
        <ecNumber evidence="3">1.2.1.3</ecNumber>
    </recommendedName>
</protein>
<keyword evidence="2 6" id="KW-0560">Oxidoreductase</keyword>
<dbReference type="SUPFAM" id="SSF53720">
    <property type="entry name" value="ALDH-like"/>
    <property type="match status" value="1"/>
</dbReference>
<dbReference type="EMBL" id="NGFO01000016">
    <property type="protein sequence ID" value="OUC78001.1"/>
    <property type="molecule type" value="Genomic_DNA"/>
</dbReference>
<feature type="active site" evidence="5">
    <location>
        <position position="267"/>
    </location>
</feature>
<dbReference type="InterPro" id="IPR016160">
    <property type="entry name" value="Ald_DH_CS_CYS"/>
</dbReference>